<feature type="compositionally biased region" description="Basic and acidic residues" evidence="1">
    <location>
        <begin position="44"/>
        <end position="55"/>
    </location>
</feature>
<dbReference type="EMBL" id="JAHRIN010059194">
    <property type="protein sequence ID" value="MEQ2211837.1"/>
    <property type="molecule type" value="Genomic_DNA"/>
</dbReference>
<keyword evidence="3" id="KW-1185">Reference proteome</keyword>
<gene>
    <name evidence="2" type="ORF">XENOCAPTIV_018088</name>
</gene>
<accession>A0ABV0RWY4</accession>
<protein>
    <submittedName>
        <fullName evidence="2">Uncharacterized protein</fullName>
    </submittedName>
</protein>
<sequence length="110" mass="12350">MDLICYHWNTKILSLFHEGHSTTSSLKVRAEQTKAMQEGLPSTEQRDRLRLREGGTQRSPQISVEGTGCPSDNLKVLSYWSIYRKEEDPCAVRGCVPVQGLDPFKSVLVG</sequence>
<evidence type="ECO:0000256" key="1">
    <source>
        <dbReference type="SAM" id="MobiDB-lite"/>
    </source>
</evidence>
<organism evidence="2 3">
    <name type="scientific">Xenoophorus captivus</name>
    <dbReference type="NCBI Taxonomy" id="1517983"/>
    <lineage>
        <taxon>Eukaryota</taxon>
        <taxon>Metazoa</taxon>
        <taxon>Chordata</taxon>
        <taxon>Craniata</taxon>
        <taxon>Vertebrata</taxon>
        <taxon>Euteleostomi</taxon>
        <taxon>Actinopterygii</taxon>
        <taxon>Neopterygii</taxon>
        <taxon>Teleostei</taxon>
        <taxon>Neoteleostei</taxon>
        <taxon>Acanthomorphata</taxon>
        <taxon>Ovalentaria</taxon>
        <taxon>Atherinomorphae</taxon>
        <taxon>Cyprinodontiformes</taxon>
        <taxon>Goodeidae</taxon>
        <taxon>Xenoophorus</taxon>
    </lineage>
</organism>
<evidence type="ECO:0000313" key="2">
    <source>
        <dbReference type="EMBL" id="MEQ2211837.1"/>
    </source>
</evidence>
<name>A0ABV0RWY4_9TELE</name>
<proteinExistence type="predicted"/>
<evidence type="ECO:0000313" key="3">
    <source>
        <dbReference type="Proteomes" id="UP001434883"/>
    </source>
</evidence>
<dbReference type="Proteomes" id="UP001434883">
    <property type="component" value="Unassembled WGS sequence"/>
</dbReference>
<comment type="caution">
    <text evidence="2">The sequence shown here is derived from an EMBL/GenBank/DDBJ whole genome shotgun (WGS) entry which is preliminary data.</text>
</comment>
<feature type="region of interest" description="Disordered" evidence="1">
    <location>
        <begin position="28"/>
        <end position="65"/>
    </location>
</feature>
<reference evidence="2 3" key="1">
    <citation type="submission" date="2021-06" db="EMBL/GenBank/DDBJ databases">
        <authorList>
            <person name="Palmer J.M."/>
        </authorList>
    </citation>
    <scope>NUCLEOTIDE SEQUENCE [LARGE SCALE GENOMIC DNA]</scope>
    <source>
        <strain evidence="2 3">XC_2019</strain>
        <tissue evidence="2">Muscle</tissue>
    </source>
</reference>